<reference evidence="2 3" key="1">
    <citation type="submission" date="2016-05" db="EMBL/GenBank/DDBJ databases">
        <title>Paenibacillus oryzae. sp. nov., isolated from the rice root.</title>
        <authorList>
            <person name="Zhang J."/>
            <person name="Zhang X."/>
        </authorList>
    </citation>
    <scope>NUCLEOTIDE SEQUENCE [LARGE SCALE GENOMIC DNA]</scope>
    <source>
        <strain evidence="2 3">1DrF-4</strain>
    </source>
</reference>
<feature type="transmembrane region" description="Helical" evidence="1">
    <location>
        <begin position="12"/>
        <end position="32"/>
    </location>
</feature>
<comment type="caution">
    <text evidence="2">The sequence shown here is derived from an EMBL/GenBank/DDBJ whole genome shotgun (WGS) entry which is preliminary data.</text>
</comment>
<keyword evidence="3" id="KW-1185">Reference proteome</keyword>
<keyword evidence="1" id="KW-0472">Membrane</keyword>
<evidence type="ECO:0000313" key="3">
    <source>
        <dbReference type="Proteomes" id="UP000092024"/>
    </source>
</evidence>
<feature type="transmembrane region" description="Helical" evidence="1">
    <location>
        <begin position="155"/>
        <end position="176"/>
    </location>
</feature>
<protein>
    <submittedName>
        <fullName evidence="2">Uncharacterized protein</fullName>
    </submittedName>
</protein>
<organism evidence="2 3">
    <name type="scientific">Paenibacillus oryzae</name>
    <dbReference type="NCBI Taxonomy" id="1844972"/>
    <lineage>
        <taxon>Bacteria</taxon>
        <taxon>Bacillati</taxon>
        <taxon>Bacillota</taxon>
        <taxon>Bacilli</taxon>
        <taxon>Bacillales</taxon>
        <taxon>Paenibacillaceae</taxon>
        <taxon>Paenibacillus</taxon>
    </lineage>
</organism>
<gene>
    <name evidence="2" type="ORF">A7K91_08610</name>
</gene>
<feature type="transmembrane region" description="Helical" evidence="1">
    <location>
        <begin position="203"/>
        <end position="222"/>
    </location>
</feature>
<keyword evidence="1" id="KW-1133">Transmembrane helix</keyword>
<name>A0A1A5YQE5_9BACL</name>
<dbReference type="EMBL" id="LYPA01000031">
    <property type="protein sequence ID" value="OBR67784.1"/>
    <property type="molecule type" value="Genomic_DNA"/>
</dbReference>
<feature type="transmembrane region" description="Helical" evidence="1">
    <location>
        <begin position="53"/>
        <end position="74"/>
    </location>
</feature>
<dbReference type="SUPFAM" id="SSF49503">
    <property type="entry name" value="Cupredoxins"/>
    <property type="match status" value="1"/>
</dbReference>
<proteinExistence type="predicted"/>
<dbReference type="Gene3D" id="2.60.40.420">
    <property type="entry name" value="Cupredoxins - blue copper proteins"/>
    <property type="match status" value="1"/>
</dbReference>
<accession>A0A1A5YQE5</accession>
<evidence type="ECO:0000256" key="1">
    <source>
        <dbReference type="SAM" id="Phobius"/>
    </source>
</evidence>
<dbReference type="RefSeq" id="WP_068680149.1">
    <property type="nucleotide sequence ID" value="NZ_LYPA01000031.1"/>
</dbReference>
<keyword evidence="1" id="KW-0812">Transmembrane</keyword>
<dbReference type="STRING" id="1844972.A7K91_08610"/>
<evidence type="ECO:0000313" key="2">
    <source>
        <dbReference type="EMBL" id="OBR67784.1"/>
    </source>
</evidence>
<sequence>MYIILNLLEQSMLACLLVAVLALAICAPKLIFSPSELELHRKAVRMQRLATAALAPAFIAIAAELAIIIISEPAIWGDRLLLRAPLAAGAVLLIVTKIRPRLRMLIRRTAGQGERALDLPRRRHATEPALVASSKIASFLTAGACYFVIFPPVPFHWLSTFLPLAALLLLAIIVLLEQTSQSRKACLSANSTLYFPWKRRLRITGMISAAFVVISVPVLLAMENSRADSENSILTDLAASGNSMGSPRFLSSQEGQEYGEAFDREYKVVLDNRLAFYNGVPSFYDTVNGKVLTRRPSLMVREGELVKTTIVNRSDSELPLQLAGHSMHVVSLNGKEISENVDGGHYLELAPGDVCIVSFRADNPEDLADPCVDRPSGGSDRTIALQLLYEDNFSSDCQSHSG</sequence>
<dbReference type="Proteomes" id="UP000092024">
    <property type="component" value="Unassembled WGS sequence"/>
</dbReference>
<dbReference type="OrthoDB" id="9757546at2"/>
<dbReference type="InterPro" id="IPR008972">
    <property type="entry name" value="Cupredoxin"/>
</dbReference>
<dbReference type="AlphaFoldDB" id="A0A1A5YQE5"/>
<feature type="transmembrane region" description="Helical" evidence="1">
    <location>
        <begin position="129"/>
        <end position="149"/>
    </location>
</feature>
<feature type="transmembrane region" description="Helical" evidence="1">
    <location>
        <begin position="80"/>
        <end position="98"/>
    </location>
</feature>